<dbReference type="AlphaFoldDB" id="I5C433"/>
<dbReference type="PATRIC" id="fig|1189611.3.peg.1107"/>
<accession>I5C433</accession>
<protein>
    <recommendedName>
        <fullName evidence="3">AraC family transcriptional regulator</fullName>
    </recommendedName>
</protein>
<reference evidence="1 2" key="1">
    <citation type="journal article" date="2012" name="J. Bacteriol.">
        <title>Genome Sequence of Nitratireductor aquibiodomus Strain RA22.</title>
        <authorList>
            <person name="Singh A."/>
            <person name="Jangir P.K."/>
            <person name="Kumari C."/>
            <person name="Sharma R."/>
        </authorList>
    </citation>
    <scope>NUCLEOTIDE SEQUENCE [LARGE SCALE GENOMIC DNA]</scope>
    <source>
        <strain evidence="1 2">RA22</strain>
    </source>
</reference>
<comment type="caution">
    <text evidence="1">The sequence shown here is derived from an EMBL/GenBank/DDBJ whole genome shotgun (WGS) entry which is preliminary data.</text>
</comment>
<organism evidence="1 2">
    <name type="scientific">Nitratireductor aquibiodomus RA22</name>
    <dbReference type="NCBI Taxonomy" id="1189611"/>
    <lineage>
        <taxon>Bacteria</taxon>
        <taxon>Pseudomonadati</taxon>
        <taxon>Pseudomonadota</taxon>
        <taxon>Alphaproteobacteria</taxon>
        <taxon>Hyphomicrobiales</taxon>
        <taxon>Phyllobacteriaceae</taxon>
        <taxon>Nitratireductor</taxon>
    </lineage>
</organism>
<evidence type="ECO:0008006" key="3">
    <source>
        <dbReference type="Google" id="ProtNLM"/>
    </source>
</evidence>
<name>I5C433_9HYPH</name>
<dbReference type="Proteomes" id="UP000004622">
    <property type="component" value="Unassembled WGS sequence"/>
</dbReference>
<proteinExistence type="predicted"/>
<sequence>MQYTSQELFVGAIEGVPNCTSDTRELHIWPKFMLMVLLQGAQHFVVDERHFEIDAGTEEASSPVVFMLNVAKDSRLRFFNDSRTPLRKVMISAPLPWLQRLFDTQGEAQKSVLQSFFFAAPRPLFV</sequence>
<dbReference type="EMBL" id="AJXZ01000011">
    <property type="protein sequence ID" value="EIM76585.1"/>
    <property type="molecule type" value="Genomic_DNA"/>
</dbReference>
<gene>
    <name evidence="1" type="ORF">A33O_05420</name>
</gene>
<evidence type="ECO:0000313" key="1">
    <source>
        <dbReference type="EMBL" id="EIM76585.1"/>
    </source>
</evidence>
<dbReference type="STRING" id="204799.GCA_001696575_02886"/>
<evidence type="ECO:0000313" key="2">
    <source>
        <dbReference type="Proteomes" id="UP000004622"/>
    </source>
</evidence>